<reference evidence="6 7" key="1">
    <citation type="submission" date="2012-03" db="EMBL/GenBank/DDBJ databases">
        <title>Whole Genome Assembly of Papio anubis.</title>
        <authorList>
            <person name="Liu Y.L."/>
            <person name="Abraham K.A."/>
            <person name="Akbar H.A."/>
            <person name="Ali S.A."/>
            <person name="Anosike U.A."/>
            <person name="Aqrawi P.A."/>
            <person name="Arias F.A."/>
            <person name="Attaway T.A."/>
            <person name="Awwad R.A."/>
            <person name="Babu C.B."/>
            <person name="Bandaranaike D.B."/>
            <person name="Battles P.B."/>
            <person name="Bell A.B."/>
            <person name="Beltran B.B."/>
            <person name="Berhane-Mersha D.B."/>
            <person name="Bess C.B."/>
            <person name="Bickham C.B."/>
            <person name="Bolden T.B."/>
            <person name="Carter K.C."/>
            <person name="Chau D.C."/>
            <person name="Chavez A.C."/>
            <person name="Clerc-Blankenburg K.C."/>
            <person name="Coyle M.C."/>
            <person name="Dao M.D."/>
            <person name="Davila M.L.D."/>
            <person name="Davy-Carroll L.D."/>
            <person name="Denson S.D."/>
            <person name="Dinh H.D."/>
            <person name="Fernandez S.F."/>
            <person name="Fernando P.F."/>
            <person name="Forbes L.F."/>
            <person name="Francis C.F."/>
            <person name="Francisco L.F."/>
            <person name="Fu Q.F."/>
            <person name="Garcia-Iii R.G."/>
            <person name="Garrett T.G."/>
            <person name="Gross S.G."/>
            <person name="Gubbala S.G."/>
            <person name="Hirani K.H."/>
            <person name="Hogues M.H."/>
            <person name="Hollins B.H."/>
            <person name="Jackson L.J."/>
            <person name="Javaid M.J."/>
            <person name="Jhangiani S.J."/>
            <person name="Johnson A.J."/>
            <person name="Johnson B.J."/>
            <person name="Jones J.J."/>
            <person name="Joshi V.J."/>
            <person name="Kalu J.K."/>
            <person name="Khan N.K."/>
            <person name="Korchina V.K."/>
            <person name="Kovar C.K."/>
            <person name="Lago L.L."/>
            <person name="Lara F.L."/>
            <person name="Le T.-K.L."/>
            <person name="Lee S.L."/>
            <person name="Legall-Iii F.L."/>
            <person name="Lemon S.L."/>
            <person name="Liu J.L."/>
            <person name="Liu Y.-S.L."/>
            <person name="Liyanage D.L."/>
            <person name="Lopez J.L."/>
            <person name="Lorensuhewa L.L."/>
            <person name="Mata R.M."/>
            <person name="Mathew T.M."/>
            <person name="Mercado C.M."/>
            <person name="Mercado I.M."/>
            <person name="Morales K.M."/>
            <person name="Morgan M.M."/>
            <person name="Munidasa M.M."/>
            <person name="Ngo D.N."/>
            <person name="Nguyen L.N."/>
            <person name="Nguyen T.N."/>
            <person name="Nguyen N.N."/>
            <person name="Obregon M.O."/>
            <person name="Okwuonu G.O."/>
            <person name="Ongeri F.O."/>
            <person name="Onwere C.O."/>
            <person name="Osifeso I.O."/>
            <person name="Parra A.P."/>
            <person name="Patil S.P."/>
            <person name="Perez A.P."/>
            <person name="Perez Y.P."/>
            <person name="Pham C.P."/>
            <person name="Pu L.-L.P."/>
            <person name="Puazo M.P."/>
            <person name="Quiroz J.Q."/>
            <person name="Rouhana J.R."/>
            <person name="Ruiz M.R."/>
            <person name="Ruiz S.-J.R."/>
            <person name="Saada N.S."/>
            <person name="Santibanez J.S."/>
            <person name="Scheel M.S."/>
            <person name="Schneider B.S."/>
            <person name="Simmons D.S."/>
            <person name="Sisson I.S."/>
            <person name="Tang L.-Y.T."/>
            <person name="Thornton R.T."/>
            <person name="Tisius J.T."/>
            <person name="Toledanes G.T."/>
            <person name="Trejos Z.T."/>
            <person name="Usmani K.U."/>
            <person name="Varghese R.V."/>
            <person name="Vattathil S.V."/>
            <person name="Vee V.V."/>
            <person name="Walker D.W."/>
            <person name="Weissenberger G.W."/>
            <person name="White C.W."/>
            <person name="Williams A.W."/>
            <person name="Woodworth J.W."/>
            <person name="Wright R.W."/>
            <person name="Zhu Y.Z."/>
            <person name="Han Y.H."/>
            <person name="Newsham I.N."/>
            <person name="Nazareth L.N."/>
            <person name="Worley K.W."/>
            <person name="Muzny D.M."/>
            <person name="Rogers J.R."/>
            <person name="Gibbs R.G."/>
        </authorList>
    </citation>
    <scope>NUCLEOTIDE SEQUENCE [LARGE SCALE GENOMIC DNA]</scope>
</reference>
<dbReference type="eggNOG" id="ENOG502TEP5">
    <property type="taxonomic scope" value="Eukaryota"/>
</dbReference>
<evidence type="ECO:0000256" key="4">
    <source>
        <dbReference type="ARBA" id="ARBA00022729"/>
    </source>
</evidence>
<evidence type="ECO:0000313" key="6">
    <source>
        <dbReference type="Ensembl" id="ENSPANP00000016548.1"/>
    </source>
</evidence>
<gene>
    <name evidence="6" type="primary">FAM24A</name>
</gene>
<dbReference type="OMA" id="CLYFKIA"/>
<comment type="subcellular location">
    <subcellularLocation>
        <location evidence="1">Secreted</location>
    </subcellularLocation>
</comment>
<sequence>VGKMFDLRTKIMIGIGSSLLVAAMVLLIVVLCLYVKVAKALKAAKDPDAVAVKHHSPDKVWWAKNSQAKDTTMESYPSLQCCEGCRMYGSCDALPPCCCDTNEGL</sequence>
<evidence type="ECO:0000256" key="2">
    <source>
        <dbReference type="ARBA" id="ARBA00007386"/>
    </source>
</evidence>
<dbReference type="Pfam" id="PF15193">
    <property type="entry name" value="FAM24"/>
    <property type="match status" value="1"/>
</dbReference>
<dbReference type="InterPro" id="IPR028122">
    <property type="entry name" value="FAM24"/>
</dbReference>
<dbReference type="PANTHER" id="PTHR35860">
    <property type="entry name" value="PROTEIN FAM24B"/>
    <property type="match status" value="1"/>
</dbReference>
<keyword evidence="5" id="KW-1133">Transmembrane helix</keyword>
<evidence type="ECO:0000256" key="1">
    <source>
        <dbReference type="ARBA" id="ARBA00004613"/>
    </source>
</evidence>
<dbReference type="STRING" id="9555.ENSPANP00000016548"/>
<dbReference type="AlphaFoldDB" id="A0A096NU27"/>
<proteinExistence type="inferred from homology"/>
<dbReference type="PANTHER" id="PTHR35860:SF1">
    <property type="entry name" value="PROTEIN FAM24A"/>
    <property type="match status" value="1"/>
</dbReference>
<dbReference type="GeneTree" id="ENSGT00940000163005"/>
<keyword evidence="7" id="KW-1185">Reference proteome</keyword>
<comment type="similarity">
    <text evidence="2">Belongs to the FAM24 family.</text>
</comment>
<reference evidence="6" key="2">
    <citation type="submission" date="2025-08" db="UniProtKB">
        <authorList>
            <consortium name="Ensembl"/>
        </authorList>
    </citation>
    <scope>IDENTIFICATION</scope>
</reference>
<name>A0A096NU27_PAPAN</name>
<dbReference type="GO" id="GO:0005576">
    <property type="term" value="C:extracellular region"/>
    <property type="evidence" value="ECO:0007669"/>
    <property type="project" value="UniProtKB-SubCell"/>
</dbReference>
<keyword evidence="5" id="KW-0812">Transmembrane</keyword>
<dbReference type="Proteomes" id="UP000028761">
    <property type="component" value="Chromosome 11"/>
</dbReference>
<organism evidence="6 7">
    <name type="scientific">Papio anubis</name>
    <name type="common">Olive baboon</name>
    <dbReference type="NCBI Taxonomy" id="9555"/>
    <lineage>
        <taxon>Eukaryota</taxon>
        <taxon>Metazoa</taxon>
        <taxon>Chordata</taxon>
        <taxon>Craniata</taxon>
        <taxon>Vertebrata</taxon>
        <taxon>Euteleostomi</taxon>
        <taxon>Mammalia</taxon>
        <taxon>Eutheria</taxon>
        <taxon>Euarchontoglires</taxon>
        <taxon>Primates</taxon>
        <taxon>Haplorrhini</taxon>
        <taxon>Catarrhini</taxon>
        <taxon>Cercopithecidae</taxon>
        <taxon>Cercopithecinae</taxon>
        <taxon>Papio</taxon>
    </lineage>
</organism>
<keyword evidence="3" id="KW-0964">Secreted</keyword>
<dbReference type="Bgee" id="ENSPANG00000020495">
    <property type="expression patterns" value="Expressed in testis and 20 other cell types or tissues"/>
</dbReference>
<dbReference type="Ensembl" id="ENSPANT00000022658.3">
    <property type="protein sequence ID" value="ENSPANP00000016548.1"/>
    <property type="gene ID" value="ENSPANG00000020495.3"/>
</dbReference>
<keyword evidence="5" id="KW-0472">Membrane</keyword>
<evidence type="ECO:0000256" key="5">
    <source>
        <dbReference type="SAM" id="Phobius"/>
    </source>
</evidence>
<accession>A0A096NU27</accession>
<dbReference type="HOGENOM" id="CLU_160106_0_0_1"/>
<protein>
    <submittedName>
        <fullName evidence="6">Family with sequence similarity 24 member A</fullName>
    </submittedName>
</protein>
<feature type="transmembrane region" description="Helical" evidence="5">
    <location>
        <begin position="12"/>
        <end position="35"/>
    </location>
</feature>
<evidence type="ECO:0000313" key="7">
    <source>
        <dbReference type="Proteomes" id="UP000028761"/>
    </source>
</evidence>
<evidence type="ECO:0000256" key="3">
    <source>
        <dbReference type="ARBA" id="ARBA00022525"/>
    </source>
</evidence>
<keyword evidence="4" id="KW-0732">Signal</keyword>
<reference evidence="6" key="3">
    <citation type="submission" date="2025-09" db="UniProtKB">
        <authorList>
            <consortium name="Ensembl"/>
        </authorList>
    </citation>
    <scope>IDENTIFICATION</scope>
</reference>